<comment type="caution">
    <text evidence="1">The sequence shown here is derived from an EMBL/GenBank/DDBJ whole genome shotgun (WGS) entry which is preliminary data.</text>
</comment>
<reference evidence="1 2" key="1">
    <citation type="journal article" date="2010" name="BMC Genomics">
        <title>Genome sequence of the pattern forming Paenibacillus vortex bacterium reveals potential for thriving in complex environments.</title>
        <authorList>
            <person name="Sirota-Madi A."/>
            <person name="Olender T."/>
            <person name="Helman Y."/>
            <person name="Ingham C."/>
            <person name="Brainis I."/>
            <person name="Roth D."/>
            <person name="Hagi E."/>
            <person name="Brodsky L."/>
            <person name="Leshkowitz D."/>
            <person name="Galatenko V."/>
            <person name="Nikolaev V."/>
            <person name="Mugasimangalam R.C."/>
            <person name="Bransburg-Zabary S."/>
            <person name="Gutnick D.L."/>
            <person name="Lancet D."/>
            <person name="Ben-Jacob E."/>
        </authorList>
    </citation>
    <scope>NUCLEOTIDE SEQUENCE [LARGE SCALE GENOMIC DNA]</scope>
    <source>
        <strain evidence="1 2">V453</strain>
    </source>
</reference>
<accession>A0A2R9SPF7</accession>
<name>A0A2R9SPF7_9BACL</name>
<protein>
    <submittedName>
        <fullName evidence="1">Uncharacterized protein</fullName>
    </submittedName>
</protein>
<proteinExistence type="predicted"/>
<gene>
    <name evidence="1" type="ORF">PVOR_25678</name>
</gene>
<dbReference type="Proteomes" id="UP000003094">
    <property type="component" value="Unassembled WGS sequence"/>
</dbReference>
<dbReference type="EMBL" id="ADHJ01000042">
    <property type="protein sequence ID" value="EFU39234.1"/>
    <property type="molecule type" value="Genomic_DNA"/>
</dbReference>
<dbReference type="KEGG" id="pvo:PVOR_25678"/>
<evidence type="ECO:0000313" key="1">
    <source>
        <dbReference type="EMBL" id="EFU39234.1"/>
    </source>
</evidence>
<sequence length="53" mass="6211">MLKTDLFEHALILFNAPVMFDPKKLPVNDELMRGFFLWGVNANNAKRMKKTQM</sequence>
<evidence type="ECO:0000313" key="2">
    <source>
        <dbReference type="Proteomes" id="UP000003094"/>
    </source>
</evidence>
<organism evidence="1 2">
    <name type="scientific">Paenibacillus vortex V453</name>
    <dbReference type="NCBI Taxonomy" id="715225"/>
    <lineage>
        <taxon>Bacteria</taxon>
        <taxon>Bacillati</taxon>
        <taxon>Bacillota</taxon>
        <taxon>Bacilli</taxon>
        <taxon>Bacillales</taxon>
        <taxon>Paenibacillaceae</taxon>
        <taxon>Paenibacillus</taxon>
    </lineage>
</organism>
<dbReference type="AlphaFoldDB" id="A0A2R9SPF7"/>
<keyword evidence="2" id="KW-1185">Reference proteome</keyword>